<dbReference type="OrthoDB" id="9802987at2"/>
<dbReference type="GeneID" id="89511833"/>
<evidence type="ECO:0000259" key="1">
    <source>
        <dbReference type="Pfam" id="PF04230"/>
    </source>
</evidence>
<protein>
    <submittedName>
        <fullName evidence="2">Polysaccharide pyruvyl transferase</fullName>
    </submittedName>
</protein>
<dbReference type="Pfam" id="PF04230">
    <property type="entry name" value="PS_pyruv_trans"/>
    <property type="match status" value="1"/>
</dbReference>
<proteinExistence type="predicted"/>
<dbReference type="InterPro" id="IPR007345">
    <property type="entry name" value="Polysacch_pyruvyl_Trfase"/>
</dbReference>
<keyword evidence="2" id="KW-0808">Transferase</keyword>
<dbReference type="GO" id="GO:0016740">
    <property type="term" value="F:transferase activity"/>
    <property type="evidence" value="ECO:0007669"/>
    <property type="project" value="UniProtKB-KW"/>
</dbReference>
<dbReference type="Proteomes" id="UP000184278">
    <property type="component" value="Unassembled WGS sequence"/>
</dbReference>
<dbReference type="RefSeq" id="WP_073390302.1">
    <property type="nucleotide sequence ID" value="NZ_FQXK01000053.1"/>
</dbReference>
<dbReference type="STRING" id="1121131.SAMN02745229_03942"/>
<evidence type="ECO:0000313" key="2">
    <source>
        <dbReference type="EMBL" id="SHI99122.1"/>
    </source>
</evidence>
<sequence>MKKICLYEPSIASNNLGDEVIVQGCKNALHNFLEDNYVIEVSTHTPLSNRYTLFLGAPDIKIVCGSNILTGELNQIRHVKQWAINYATAWQMTNAIFIGVGAQKYQRCNIYTRNAYRKMFNPQYIHSVRDAYTEEFLKKIGITNVVNTGCPTMWGLTPEHCKKIPQKKAEIAVLTLTDYSKNIQRDEFLISTLNAHYKEVYFWVQGFNDLSYFQSLHGIEKIGIIPPNLKGYDSFLESCECDFVGTRLHGGMRALQKKRRAIIIGIDNRAIELNRDFNIPVLNQEKIAGLPELIESEFETKVHLNTENIRKFLSQFEISYQGE</sequence>
<reference evidence="3" key="1">
    <citation type="submission" date="2016-11" db="EMBL/GenBank/DDBJ databases">
        <authorList>
            <person name="Varghese N."/>
            <person name="Submissions S."/>
        </authorList>
    </citation>
    <scope>NUCLEOTIDE SEQUENCE [LARGE SCALE GENOMIC DNA]</scope>
    <source>
        <strain evidence="3">DSM 3071</strain>
    </source>
</reference>
<keyword evidence="3" id="KW-1185">Reference proteome</keyword>
<dbReference type="AlphaFoldDB" id="A0A1M6FN68"/>
<name>A0A1M6FN68_BUTFI</name>
<accession>A0A1M6FN68</accession>
<feature type="domain" description="Polysaccharide pyruvyl transferase" evidence="1">
    <location>
        <begin position="15"/>
        <end position="268"/>
    </location>
</feature>
<dbReference type="EMBL" id="FQXK01000053">
    <property type="protein sequence ID" value="SHI99122.1"/>
    <property type="molecule type" value="Genomic_DNA"/>
</dbReference>
<evidence type="ECO:0000313" key="3">
    <source>
        <dbReference type="Proteomes" id="UP000184278"/>
    </source>
</evidence>
<organism evidence="2 3">
    <name type="scientific">Butyrivibrio fibrisolvens DSM 3071</name>
    <dbReference type="NCBI Taxonomy" id="1121131"/>
    <lineage>
        <taxon>Bacteria</taxon>
        <taxon>Bacillati</taxon>
        <taxon>Bacillota</taxon>
        <taxon>Clostridia</taxon>
        <taxon>Lachnospirales</taxon>
        <taxon>Lachnospiraceae</taxon>
        <taxon>Butyrivibrio</taxon>
    </lineage>
</organism>
<gene>
    <name evidence="2" type="ORF">SAMN02745229_03942</name>
</gene>